<gene>
    <name evidence="2" type="ORF">HMPREF0973_02550</name>
</gene>
<protein>
    <submittedName>
        <fullName evidence="2">Uncharacterized protein</fullName>
    </submittedName>
</protein>
<evidence type="ECO:0000313" key="3">
    <source>
        <dbReference type="Proteomes" id="UP000003327"/>
    </source>
</evidence>
<name>C9MSD0_9BACT</name>
<keyword evidence="1" id="KW-0812">Transmembrane</keyword>
<dbReference type="HOGENOM" id="CLU_3083349_0_0_10"/>
<comment type="caution">
    <text evidence="2">The sequence shown here is derived from an EMBL/GenBank/DDBJ whole genome shotgun (WGS) entry which is preliminary data.</text>
</comment>
<feature type="transmembrane region" description="Helical" evidence="1">
    <location>
        <begin position="22"/>
        <end position="45"/>
    </location>
</feature>
<organism evidence="2 3">
    <name type="scientific">Prevotella veroralis F0319</name>
    <dbReference type="NCBI Taxonomy" id="649761"/>
    <lineage>
        <taxon>Bacteria</taxon>
        <taxon>Pseudomonadati</taxon>
        <taxon>Bacteroidota</taxon>
        <taxon>Bacteroidia</taxon>
        <taxon>Bacteroidales</taxon>
        <taxon>Prevotellaceae</taxon>
        <taxon>Prevotella</taxon>
    </lineage>
</organism>
<proteinExistence type="predicted"/>
<evidence type="ECO:0000256" key="1">
    <source>
        <dbReference type="SAM" id="Phobius"/>
    </source>
</evidence>
<dbReference type="Proteomes" id="UP000003327">
    <property type="component" value="Unassembled WGS sequence"/>
</dbReference>
<dbReference type="EMBL" id="ACVA01000063">
    <property type="protein sequence ID" value="EEX17586.1"/>
    <property type="molecule type" value="Genomic_DNA"/>
</dbReference>
<dbReference type="AlphaFoldDB" id="C9MSD0"/>
<keyword evidence="1" id="KW-1133">Transmembrane helix</keyword>
<dbReference type="STRING" id="649761.HMPREF0973_02550"/>
<keyword evidence="3" id="KW-1185">Reference proteome</keyword>
<accession>C9MSD0</accession>
<keyword evidence="1" id="KW-0472">Membrane</keyword>
<reference evidence="2 3" key="1">
    <citation type="submission" date="2009-09" db="EMBL/GenBank/DDBJ databases">
        <authorList>
            <person name="Weinstock G."/>
            <person name="Sodergren E."/>
            <person name="Clifton S."/>
            <person name="Fulton L."/>
            <person name="Fulton B."/>
            <person name="Courtney L."/>
            <person name="Fronick C."/>
            <person name="Harrison M."/>
            <person name="Strong C."/>
            <person name="Farmer C."/>
            <person name="Delahaunty K."/>
            <person name="Markovic C."/>
            <person name="Hall O."/>
            <person name="Minx P."/>
            <person name="Tomlinson C."/>
            <person name="Mitreva M."/>
            <person name="Nelson J."/>
            <person name="Hou S."/>
            <person name="Wollam A."/>
            <person name="Pepin K.H."/>
            <person name="Johnson M."/>
            <person name="Bhonagiri V."/>
            <person name="Nash W.E."/>
            <person name="Warren W."/>
            <person name="Chinwalla A."/>
            <person name="Mardis E.R."/>
            <person name="Wilson R.K."/>
        </authorList>
    </citation>
    <scope>NUCLEOTIDE SEQUENCE [LARGE SCALE GENOMIC DNA]</scope>
    <source>
        <strain evidence="2 3">F0319</strain>
    </source>
</reference>
<evidence type="ECO:0000313" key="2">
    <source>
        <dbReference type="EMBL" id="EEX17586.1"/>
    </source>
</evidence>
<sequence>MSEADGADWADREALESHQTSWLSIILKAEFWIMRIIAYFCLLIYKVPAKRR</sequence>